<reference evidence="1" key="1">
    <citation type="journal article" date="2013" name="Nature">
        <title>Draft genome of the wheat A-genome progenitor Triticum urartu.</title>
        <authorList>
            <person name="Ling H.Q."/>
            <person name="Zhao S."/>
            <person name="Liu D."/>
            <person name="Wang J."/>
            <person name="Sun H."/>
            <person name="Zhang C."/>
            <person name="Fan H."/>
            <person name="Li D."/>
            <person name="Dong L."/>
            <person name="Tao Y."/>
            <person name="Gao C."/>
            <person name="Wu H."/>
            <person name="Li Y."/>
            <person name="Cui Y."/>
            <person name="Guo X."/>
            <person name="Zheng S."/>
            <person name="Wang B."/>
            <person name="Yu K."/>
            <person name="Liang Q."/>
            <person name="Yang W."/>
            <person name="Lou X."/>
            <person name="Chen J."/>
            <person name="Feng M."/>
            <person name="Jian J."/>
            <person name="Zhang X."/>
            <person name="Luo G."/>
            <person name="Jiang Y."/>
            <person name="Liu J."/>
            <person name="Wang Z."/>
            <person name="Sha Y."/>
            <person name="Zhang B."/>
            <person name="Wu H."/>
            <person name="Tang D."/>
            <person name="Shen Q."/>
            <person name="Xue P."/>
            <person name="Zou S."/>
            <person name="Wang X."/>
            <person name="Liu X."/>
            <person name="Wang F."/>
            <person name="Yang Y."/>
            <person name="An X."/>
            <person name="Dong Z."/>
            <person name="Zhang K."/>
            <person name="Zhang X."/>
            <person name="Luo M.C."/>
            <person name="Dvorak J."/>
            <person name="Tong Y."/>
            <person name="Wang J."/>
            <person name="Yang H."/>
            <person name="Li Z."/>
            <person name="Wang D."/>
            <person name="Zhang A."/>
            <person name="Wang J."/>
        </authorList>
    </citation>
    <scope>NUCLEOTIDE SEQUENCE</scope>
</reference>
<name>M7ZGV3_TRIUA</name>
<dbReference type="AlphaFoldDB" id="M7ZGV3"/>
<proteinExistence type="predicted"/>
<organism evidence="1">
    <name type="scientific">Triticum urartu</name>
    <name type="common">Red wild einkorn</name>
    <name type="synonym">Crithodium urartu</name>
    <dbReference type="NCBI Taxonomy" id="4572"/>
    <lineage>
        <taxon>Eukaryota</taxon>
        <taxon>Viridiplantae</taxon>
        <taxon>Streptophyta</taxon>
        <taxon>Embryophyta</taxon>
        <taxon>Tracheophyta</taxon>
        <taxon>Spermatophyta</taxon>
        <taxon>Magnoliopsida</taxon>
        <taxon>Liliopsida</taxon>
        <taxon>Poales</taxon>
        <taxon>Poaceae</taxon>
        <taxon>BOP clade</taxon>
        <taxon>Pooideae</taxon>
        <taxon>Triticodae</taxon>
        <taxon>Triticeae</taxon>
        <taxon>Triticinae</taxon>
        <taxon>Triticum</taxon>
    </lineage>
</organism>
<sequence>MEIGAGAVPGRVAVAVAAAILLLVGSAAIAAAAGGVGVGRPCFDACFDQCVPREEFWFCQFSCYHRCSGGRSAAAVKARDGDRGDCEHSCVLSMCGQLHPDSKMMAVCLDTCHKSYATKGCRRPGSASTRMRDCYEVMKTRIGA</sequence>
<dbReference type="PANTHER" id="PTHR36483:SF10">
    <property type="entry name" value="OS01G0595001 PROTEIN"/>
    <property type="match status" value="1"/>
</dbReference>
<accession>M7ZGV3</accession>
<gene>
    <name evidence="1" type="ORF">TRIUR3_09983</name>
</gene>
<protein>
    <submittedName>
        <fullName evidence="1">Uncharacterized protein</fullName>
    </submittedName>
</protein>
<dbReference type="PANTHER" id="PTHR36483">
    <property type="entry name" value="OS02G0130700 PROTEIN"/>
    <property type="match status" value="1"/>
</dbReference>
<dbReference type="InterPro" id="IPR018246">
    <property type="entry name" value="AP_endonuc_F2_Zn_BS"/>
</dbReference>
<dbReference type="PROSITE" id="PS00730">
    <property type="entry name" value="AP_NUCLEASE_F2_2"/>
    <property type="match status" value="1"/>
</dbReference>
<dbReference type="EMBL" id="KD127652">
    <property type="protein sequence ID" value="EMS58866.1"/>
    <property type="molecule type" value="Genomic_DNA"/>
</dbReference>
<dbReference type="eggNOG" id="ENOG502R61R">
    <property type="taxonomic scope" value="Eukaryota"/>
</dbReference>
<dbReference type="GO" id="GO:0008270">
    <property type="term" value="F:zinc ion binding"/>
    <property type="evidence" value="ECO:0007669"/>
    <property type="project" value="InterPro"/>
</dbReference>
<evidence type="ECO:0000313" key="1">
    <source>
        <dbReference type="EMBL" id="EMS58866.1"/>
    </source>
</evidence>
<dbReference type="OMA" id="VPREAFW"/>